<name>A0A653CL93_CALMS</name>
<dbReference type="PANTHER" id="PTHR13179:SF8">
    <property type="entry name" value="GATOR COMPLEX PROTEIN DEPDC5"/>
    <property type="match status" value="1"/>
</dbReference>
<dbReference type="OrthoDB" id="39497at2759"/>
<keyword evidence="2" id="KW-1185">Reference proteome</keyword>
<sequence>MAFNGDKSASGHPSTTPAVNDVLIGVDWKSLTIPACLPITTDYFPDKRALNIDYVVSLYSLLPDTVNADFAQQRSCYKRPLSTVEVIGHT</sequence>
<dbReference type="GO" id="GO:0005765">
    <property type="term" value="C:lysosomal membrane"/>
    <property type="evidence" value="ECO:0007669"/>
    <property type="project" value="TreeGrafter"/>
</dbReference>
<dbReference type="GO" id="GO:0005096">
    <property type="term" value="F:GTPase activator activity"/>
    <property type="evidence" value="ECO:0007669"/>
    <property type="project" value="InterPro"/>
</dbReference>
<dbReference type="AlphaFoldDB" id="A0A653CL93"/>
<dbReference type="InterPro" id="IPR027244">
    <property type="entry name" value="IML1"/>
</dbReference>
<dbReference type="GO" id="GO:0034198">
    <property type="term" value="P:cellular response to amino acid starvation"/>
    <property type="evidence" value="ECO:0007669"/>
    <property type="project" value="TreeGrafter"/>
</dbReference>
<dbReference type="Proteomes" id="UP000410492">
    <property type="component" value="Unassembled WGS sequence"/>
</dbReference>
<accession>A0A653CL93</accession>
<proteinExistence type="predicted"/>
<organism evidence="1 2">
    <name type="scientific">Callosobruchus maculatus</name>
    <name type="common">Southern cowpea weevil</name>
    <name type="synonym">Pulse bruchid</name>
    <dbReference type="NCBI Taxonomy" id="64391"/>
    <lineage>
        <taxon>Eukaryota</taxon>
        <taxon>Metazoa</taxon>
        <taxon>Ecdysozoa</taxon>
        <taxon>Arthropoda</taxon>
        <taxon>Hexapoda</taxon>
        <taxon>Insecta</taxon>
        <taxon>Pterygota</taxon>
        <taxon>Neoptera</taxon>
        <taxon>Endopterygota</taxon>
        <taxon>Coleoptera</taxon>
        <taxon>Polyphaga</taxon>
        <taxon>Cucujiformia</taxon>
        <taxon>Chrysomeloidea</taxon>
        <taxon>Chrysomelidae</taxon>
        <taxon>Bruchinae</taxon>
        <taxon>Bruchini</taxon>
        <taxon>Callosobruchus</taxon>
    </lineage>
</organism>
<evidence type="ECO:0000313" key="2">
    <source>
        <dbReference type="Proteomes" id="UP000410492"/>
    </source>
</evidence>
<reference evidence="1 2" key="1">
    <citation type="submission" date="2019-01" db="EMBL/GenBank/DDBJ databases">
        <authorList>
            <person name="Sayadi A."/>
        </authorList>
    </citation>
    <scope>NUCLEOTIDE SEQUENCE [LARGE SCALE GENOMIC DNA]</scope>
</reference>
<dbReference type="GO" id="GO:1990130">
    <property type="term" value="C:GATOR1 complex"/>
    <property type="evidence" value="ECO:0007669"/>
    <property type="project" value="TreeGrafter"/>
</dbReference>
<feature type="non-terminal residue" evidence="1">
    <location>
        <position position="90"/>
    </location>
</feature>
<gene>
    <name evidence="1" type="ORF">CALMAC_LOCUS10043</name>
</gene>
<dbReference type="PANTHER" id="PTHR13179">
    <property type="entry name" value="DEP DOMAIN CONTAINING PROTEIN 5"/>
    <property type="match status" value="1"/>
</dbReference>
<evidence type="ECO:0000313" key="1">
    <source>
        <dbReference type="EMBL" id="VEN48684.1"/>
    </source>
</evidence>
<dbReference type="EMBL" id="CAACVG010008142">
    <property type="protein sequence ID" value="VEN48684.1"/>
    <property type="molecule type" value="Genomic_DNA"/>
</dbReference>
<dbReference type="GO" id="GO:0010508">
    <property type="term" value="P:positive regulation of autophagy"/>
    <property type="evidence" value="ECO:0007669"/>
    <property type="project" value="TreeGrafter"/>
</dbReference>
<protein>
    <submittedName>
        <fullName evidence="1">Uncharacterized protein</fullName>
    </submittedName>
</protein>
<dbReference type="GO" id="GO:1904262">
    <property type="term" value="P:negative regulation of TORC1 signaling"/>
    <property type="evidence" value="ECO:0007669"/>
    <property type="project" value="TreeGrafter"/>
</dbReference>